<evidence type="ECO:0000256" key="1">
    <source>
        <dbReference type="ARBA" id="ARBA00002901"/>
    </source>
</evidence>
<evidence type="ECO:0000313" key="8">
    <source>
        <dbReference type="EMBL" id="WPL18716.1"/>
    </source>
</evidence>
<reference evidence="8 9" key="1">
    <citation type="journal article" date="2023" name="Microorganisms">
        <title>Thiorhodovibrio frisius and Trv. litoralis spp. nov., Two Novel Members from a Clade of Fastidious Purple Sulfur Bacteria That Exhibit Unique Red-Shifted Light-Harvesting Capabilities.</title>
        <authorList>
            <person name="Methner A."/>
            <person name="Kuzyk S.B."/>
            <person name="Petersen J."/>
            <person name="Bauer S."/>
            <person name="Brinkmann H."/>
            <person name="Sichau K."/>
            <person name="Wanner G."/>
            <person name="Wolf J."/>
            <person name="Neumann-Schaal M."/>
            <person name="Henke P."/>
            <person name="Tank M."/>
            <person name="Sproer C."/>
            <person name="Bunk B."/>
            <person name="Overmann J."/>
        </authorList>
    </citation>
    <scope>NUCLEOTIDE SEQUENCE [LARGE SCALE GENOMIC DNA]</scope>
    <source>
        <strain evidence="8 9">DSM 6702</strain>
    </source>
</reference>
<dbReference type="Gene3D" id="2.40.340.10">
    <property type="entry name" value="MoeA, C-terminal, domain IV"/>
    <property type="match status" value="1"/>
</dbReference>
<dbReference type="NCBIfam" id="NF045515">
    <property type="entry name" value="Glp_gephyrin"/>
    <property type="match status" value="1"/>
</dbReference>
<comment type="function">
    <text evidence="1 6">Catalyzes the insertion of molybdate into adenylated molybdopterin with the concomitant release of AMP.</text>
</comment>
<dbReference type="Pfam" id="PF00994">
    <property type="entry name" value="MoCF_biosynth"/>
    <property type="match status" value="1"/>
</dbReference>
<dbReference type="InterPro" id="IPR036135">
    <property type="entry name" value="MoeA_linker/N_sf"/>
</dbReference>
<dbReference type="RefSeq" id="WP_328984463.1">
    <property type="nucleotide sequence ID" value="NZ_CP121472.1"/>
</dbReference>
<dbReference type="InterPro" id="IPR005110">
    <property type="entry name" value="MoeA_linker/N"/>
</dbReference>
<keyword evidence="6 8" id="KW-0808">Transferase</keyword>
<evidence type="ECO:0000256" key="2">
    <source>
        <dbReference type="ARBA" id="ARBA00005046"/>
    </source>
</evidence>
<dbReference type="InterPro" id="IPR008284">
    <property type="entry name" value="MoCF_biosynth_CS"/>
</dbReference>
<dbReference type="Gene3D" id="3.40.980.10">
    <property type="entry name" value="MoaB/Mog-like domain"/>
    <property type="match status" value="1"/>
</dbReference>
<evidence type="ECO:0000259" key="7">
    <source>
        <dbReference type="SMART" id="SM00852"/>
    </source>
</evidence>
<dbReference type="Gene3D" id="2.170.190.11">
    <property type="entry name" value="Molybdopterin biosynthesis moea protein, domain 3"/>
    <property type="match status" value="1"/>
</dbReference>
<keyword evidence="9" id="KW-1185">Reference proteome</keyword>
<dbReference type="Proteomes" id="UP001432180">
    <property type="component" value="Chromosome"/>
</dbReference>
<dbReference type="EMBL" id="CP121472">
    <property type="protein sequence ID" value="WPL18716.1"/>
    <property type="molecule type" value="Genomic_DNA"/>
</dbReference>
<dbReference type="InterPro" id="IPR001453">
    <property type="entry name" value="MoaB/Mog_dom"/>
</dbReference>
<dbReference type="CDD" id="cd00887">
    <property type="entry name" value="MoeA"/>
    <property type="match status" value="1"/>
</dbReference>
<dbReference type="SMART" id="SM00852">
    <property type="entry name" value="MoCF_biosynth"/>
    <property type="match status" value="1"/>
</dbReference>
<dbReference type="EC" id="2.10.1.1" evidence="6"/>
<keyword evidence="6" id="KW-0460">Magnesium</keyword>
<dbReference type="InterPro" id="IPR036425">
    <property type="entry name" value="MoaB/Mog-like_dom_sf"/>
</dbReference>
<name>A0ABZ0SF77_9GAMM</name>
<evidence type="ECO:0000256" key="5">
    <source>
        <dbReference type="ARBA" id="ARBA00047317"/>
    </source>
</evidence>
<comment type="similarity">
    <text evidence="3 6">Belongs to the MoeA family.</text>
</comment>
<gene>
    <name evidence="8" type="primary">moeA</name>
    <name evidence="8" type="ORF">Thiowin_03804</name>
</gene>
<accession>A0ABZ0SF77</accession>
<evidence type="ECO:0000256" key="6">
    <source>
        <dbReference type="RuleBase" id="RU365090"/>
    </source>
</evidence>
<keyword evidence="4 6" id="KW-0501">Molybdenum cofactor biosynthesis</keyword>
<comment type="pathway">
    <text evidence="2 6">Cofactor biosynthesis; molybdopterin biosynthesis.</text>
</comment>
<dbReference type="NCBIfam" id="TIGR00177">
    <property type="entry name" value="molyb_syn"/>
    <property type="match status" value="1"/>
</dbReference>
<dbReference type="PANTHER" id="PTHR10192">
    <property type="entry name" value="MOLYBDOPTERIN BIOSYNTHESIS PROTEIN"/>
    <property type="match status" value="1"/>
</dbReference>
<dbReference type="InterPro" id="IPR038987">
    <property type="entry name" value="MoeA-like"/>
</dbReference>
<keyword evidence="6" id="KW-0479">Metal-binding</keyword>
<dbReference type="SUPFAM" id="SSF63882">
    <property type="entry name" value="MoeA N-terminal region -like"/>
    <property type="match status" value="1"/>
</dbReference>
<dbReference type="Pfam" id="PF03453">
    <property type="entry name" value="MoeA_N"/>
    <property type="match status" value="1"/>
</dbReference>
<evidence type="ECO:0000256" key="4">
    <source>
        <dbReference type="ARBA" id="ARBA00023150"/>
    </source>
</evidence>
<evidence type="ECO:0000256" key="3">
    <source>
        <dbReference type="ARBA" id="ARBA00010763"/>
    </source>
</evidence>
<keyword evidence="6" id="KW-0500">Molybdenum</keyword>
<dbReference type="SUPFAM" id="SSF63867">
    <property type="entry name" value="MoeA C-terminal domain-like"/>
    <property type="match status" value="1"/>
</dbReference>
<organism evidence="8 9">
    <name type="scientific">Thiorhodovibrio winogradskyi</name>
    <dbReference type="NCBI Taxonomy" id="77007"/>
    <lineage>
        <taxon>Bacteria</taxon>
        <taxon>Pseudomonadati</taxon>
        <taxon>Pseudomonadota</taxon>
        <taxon>Gammaproteobacteria</taxon>
        <taxon>Chromatiales</taxon>
        <taxon>Chromatiaceae</taxon>
        <taxon>Thiorhodovibrio</taxon>
    </lineage>
</organism>
<comment type="cofactor">
    <cofactor evidence="6">
        <name>Mg(2+)</name>
        <dbReference type="ChEBI" id="CHEBI:18420"/>
    </cofactor>
</comment>
<dbReference type="Gene3D" id="3.90.105.10">
    <property type="entry name" value="Molybdopterin biosynthesis moea protein, domain 2"/>
    <property type="match status" value="1"/>
</dbReference>
<protein>
    <recommendedName>
        <fullName evidence="6">Molybdopterin molybdenumtransferase</fullName>
        <ecNumber evidence="6">2.10.1.1</ecNumber>
    </recommendedName>
</protein>
<dbReference type="InterPro" id="IPR036688">
    <property type="entry name" value="MoeA_C_domain_IV_sf"/>
</dbReference>
<sequence length="430" mass="46485">MTTVNQHNSCDSESDRTLTVEEAIARILARDFPPLALEALPLDQALGRMLAQSVISPIDQPSWDHSAMDGYALRHVDLSRDPPEWLVSQRIPAGSQPGPLLHGTAARIFTGAPVPDGADTVVVQEICRQDGDRLHIAPNEHANLEALIKPGANIRQRGEDIRAGDHILDSGTKLGPQHLALAASVGIAELQVYRRLRVAILSSGDELILPGHPLQPGQIYNSNRFMLAGLLRALGCEVIDLGMIPDRFEATLQALREAANQADLVIASGGVSVGEEDHVRPALKQLGTLDLPRVAMRPGKPIAIGRIGQVAFIGSPGNPVSLFVTFALFARPLILKLQGSRLGISDSPLSRPWRVSADFATKKPEKRREYQRARLLLGDNGQPRVQVFPSRSSAAITSLSWAAGLVVIPEHSQISHGDMVDFLPFSELLT</sequence>
<dbReference type="InterPro" id="IPR005111">
    <property type="entry name" value="MoeA_C_domain_IV"/>
</dbReference>
<feature type="domain" description="MoaB/Mog" evidence="7">
    <location>
        <begin position="199"/>
        <end position="336"/>
    </location>
</feature>
<dbReference type="GO" id="GO:0061599">
    <property type="term" value="F:molybdopterin molybdotransferase activity"/>
    <property type="evidence" value="ECO:0007669"/>
    <property type="project" value="UniProtKB-EC"/>
</dbReference>
<comment type="catalytic activity">
    <reaction evidence="5">
        <text>adenylyl-molybdopterin + molybdate = Mo-molybdopterin + AMP + H(+)</text>
        <dbReference type="Rhea" id="RHEA:35047"/>
        <dbReference type="ChEBI" id="CHEBI:15378"/>
        <dbReference type="ChEBI" id="CHEBI:36264"/>
        <dbReference type="ChEBI" id="CHEBI:62727"/>
        <dbReference type="ChEBI" id="CHEBI:71302"/>
        <dbReference type="ChEBI" id="CHEBI:456215"/>
        <dbReference type="EC" id="2.10.1.1"/>
    </reaction>
</comment>
<proteinExistence type="inferred from homology"/>
<dbReference type="PANTHER" id="PTHR10192:SF5">
    <property type="entry name" value="GEPHYRIN"/>
    <property type="match status" value="1"/>
</dbReference>
<dbReference type="Pfam" id="PF03454">
    <property type="entry name" value="MoeA_C"/>
    <property type="match status" value="1"/>
</dbReference>
<dbReference type="PROSITE" id="PS01079">
    <property type="entry name" value="MOCF_BIOSYNTHESIS_2"/>
    <property type="match status" value="1"/>
</dbReference>
<dbReference type="SUPFAM" id="SSF53218">
    <property type="entry name" value="Molybdenum cofactor biosynthesis proteins"/>
    <property type="match status" value="1"/>
</dbReference>
<evidence type="ECO:0000313" key="9">
    <source>
        <dbReference type="Proteomes" id="UP001432180"/>
    </source>
</evidence>